<evidence type="ECO:0000256" key="3">
    <source>
        <dbReference type="ARBA" id="ARBA00023163"/>
    </source>
</evidence>
<dbReference type="GO" id="GO:0000976">
    <property type="term" value="F:transcription cis-regulatory region binding"/>
    <property type="evidence" value="ECO:0007669"/>
    <property type="project" value="TreeGrafter"/>
</dbReference>
<reference evidence="6 7" key="1">
    <citation type="journal article" date="2011" name="J. Bacteriol.">
        <title>Complete genome sequence of Amycolicicoccus subflavus DQS3-9A1T, an actinomycete isolated from crude oil-polluted soil.</title>
        <authorList>
            <person name="Cai M."/>
            <person name="Chen W.M."/>
            <person name="Nie Y."/>
            <person name="Chi C.Q."/>
            <person name="Wang Y.N."/>
            <person name="Tang Y.Q."/>
            <person name="Li G.Y."/>
            <person name="Wu X.L."/>
        </authorList>
    </citation>
    <scope>NUCLEOTIDE SEQUENCE [LARGE SCALE GENOMIC DNA]</scope>
    <source>
        <strain evidence="7">DSM 45089 / DQS3-9A1</strain>
    </source>
</reference>
<keyword evidence="3" id="KW-0804">Transcription</keyword>
<dbReference type="Gene3D" id="1.10.357.10">
    <property type="entry name" value="Tetracycline Repressor, domain 2"/>
    <property type="match status" value="1"/>
</dbReference>
<dbReference type="PANTHER" id="PTHR30055:SF234">
    <property type="entry name" value="HTH-TYPE TRANSCRIPTIONAL REGULATOR BETI"/>
    <property type="match status" value="1"/>
</dbReference>
<feature type="DNA-binding region" description="H-T-H motif" evidence="4">
    <location>
        <begin position="36"/>
        <end position="55"/>
    </location>
</feature>
<sequence length="212" mass="22809">MNRSAPGAAGQDLTAKARIRNAALDLYAANGEDGTSLRTVATAAGVTVGLVVHHYGTKDGLREAVERLVVEHFATALASAAVDVPGADIARIRNEAVADMLVGRPEVVNYLRRALLDPSGQRGQLLERLTELTHREVVAMRESGAASKTRADAVQVVDVIVTQLGRLFLQPLVDSMWSHLGTFTHTEGPDKPELSVRVTETVATRRPVRFTL</sequence>
<name>F6EL52_HOYSD</name>
<dbReference type="Proteomes" id="UP000009235">
    <property type="component" value="Chromosome"/>
</dbReference>
<keyword evidence="7" id="KW-1185">Reference proteome</keyword>
<dbReference type="PROSITE" id="PS50977">
    <property type="entry name" value="HTH_TETR_2"/>
    <property type="match status" value="1"/>
</dbReference>
<accession>F6EL52</accession>
<dbReference type="InterPro" id="IPR001647">
    <property type="entry name" value="HTH_TetR"/>
</dbReference>
<dbReference type="InterPro" id="IPR009057">
    <property type="entry name" value="Homeodomain-like_sf"/>
</dbReference>
<dbReference type="InterPro" id="IPR050109">
    <property type="entry name" value="HTH-type_TetR-like_transc_reg"/>
</dbReference>
<dbReference type="EMBL" id="CP002786">
    <property type="protein sequence ID" value="AEF42715.1"/>
    <property type="molecule type" value="Genomic_DNA"/>
</dbReference>
<evidence type="ECO:0000256" key="2">
    <source>
        <dbReference type="ARBA" id="ARBA00023125"/>
    </source>
</evidence>
<feature type="domain" description="HTH tetR-type" evidence="5">
    <location>
        <begin position="13"/>
        <end position="73"/>
    </location>
</feature>
<dbReference type="GO" id="GO:0003700">
    <property type="term" value="F:DNA-binding transcription factor activity"/>
    <property type="evidence" value="ECO:0007669"/>
    <property type="project" value="TreeGrafter"/>
</dbReference>
<dbReference type="KEGG" id="asd:AS9A_4282"/>
<organism evidence="6 7">
    <name type="scientific">Hoyosella subflava (strain DSM 45089 / JCM 17490 / NBRC 109087 / DQS3-9A1)</name>
    <name type="common">Amycolicicoccus subflavus</name>
    <dbReference type="NCBI Taxonomy" id="443218"/>
    <lineage>
        <taxon>Bacteria</taxon>
        <taxon>Bacillati</taxon>
        <taxon>Actinomycetota</taxon>
        <taxon>Actinomycetes</taxon>
        <taxon>Mycobacteriales</taxon>
        <taxon>Hoyosellaceae</taxon>
        <taxon>Hoyosella</taxon>
    </lineage>
</organism>
<dbReference type="Pfam" id="PF00440">
    <property type="entry name" value="TetR_N"/>
    <property type="match status" value="1"/>
</dbReference>
<gene>
    <name evidence="6" type="ordered locus">AS9A_4282</name>
</gene>
<evidence type="ECO:0000256" key="1">
    <source>
        <dbReference type="ARBA" id="ARBA00023015"/>
    </source>
</evidence>
<evidence type="ECO:0000259" key="5">
    <source>
        <dbReference type="PROSITE" id="PS50977"/>
    </source>
</evidence>
<dbReference type="OrthoDB" id="3403733at2"/>
<dbReference type="SUPFAM" id="SSF46689">
    <property type="entry name" value="Homeodomain-like"/>
    <property type="match status" value="1"/>
</dbReference>
<keyword evidence="1" id="KW-0805">Transcription regulation</keyword>
<dbReference type="STRING" id="443218.AS9A_4282"/>
<dbReference type="RefSeq" id="WP_013809063.1">
    <property type="nucleotide sequence ID" value="NC_015564.1"/>
</dbReference>
<evidence type="ECO:0000313" key="7">
    <source>
        <dbReference type="Proteomes" id="UP000009235"/>
    </source>
</evidence>
<evidence type="ECO:0000313" key="6">
    <source>
        <dbReference type="EMBL" id="AEF42715.1"/>
    </source>
</evidence>
<protein>
    <submittedName>
        <fullName evidence="6">TetR family transcriptional regulator</fullName>
    </submittedName>
</protein>
<dbReference type="AlphaFoldDB" id="F6EL52"/>
<keyword evidence="2 4" id="KW-0238">DNA-binding</keyword>
<dbReference type="HOGENOM" id="CLU_088572_1_0_11"/>
<evidence type="ECO:0000256" key="4">
    <source>
        <dbReference type="PROSITE-ProRule" id="PRU00335"/>
    </source>
</evidence>
<dbReference type="eggNOG" id="COG1309">
    <property type="taxonomic scope" value="Bacteria"/>
</dbReference>
<proteinExistence type="predicted"/>
<dbReference type="PANTHER" id="PTHR30055">
    <property type="entry name" value="HTH-TYPE TRANSCRIPTIONAL REGULATOR RUTR"/>
    <property type="match status" value="1"/>
</dbReference>